<organism evidence="2 3">
    <name type="scientific">Polyplosphaeria fusca</name>
    <dbReference type="NCBI Taxonomy" id="682080"/>
    <lineage>
        <taxon>Eukaryota</taxon>
        <taxon>Fungi</taxon>
        <taxon>Dikarya</taxon>
        <taxon>Ascomycota</taxon>
        <taxon>Pezizomycotina</taxon>
        <taxon>Dothideomycetes</taxon>
        <taxon>Pleosporomycetidae</taxon>
        <taxon>Pleosporales</taxon>
        <taxon>Tetraplosphaeriaceae</taxon>
        <taxon>Polyplosphaeria</taxon>
    </lineage>
</organism>
<evidence type="ECO:0000313" key="3">
    <source>
        <dbReference type="Proteomes" id="UP000799444"/>
    </source>
</evidence>
<dbReference type="AlphaFoldDB" id="A0A9P4V1U1"/>
<feature type="compositionally biased region" description="Basic residues" evidence="1">
    <location>
        <begin position="605"/>
        <end position="616"/>
    </location>
</feature>
<proteinExistence type="predicted"/>
<feature type="compositionally biased region" description="Polar residues" evidence="1">
    <location>
        <begin position="518"/>
        <end position="528"/>
    </location>
</feature>
<sequence>MAPSPRQNAPPSFQQAWHETDTVAFDPSALPLSKAPRAWERKAETKTARDGKQKKIWRRYPLRSQPGSASSKTMKETPDTESRSRAVKKLRVRSDGTEDIGSTANVKTRAARGTRWDRRKSVLPRKKNGAQAVSLDPEGGDNAVANESTTKDEPSDEGLMDQATTQEASSASEIPSTVESSRRTSLFTFTVDNPRISDPVDPKTTETNDRSEGQPFLTPSEAASPNNHSCNDDQPMHLLDTPRRHTLELEHVHVSSHKRKSEFDENTPMTDTLSVVEEPSSEHEQNSPILGEGFFFDQADEISDVLEATSYGAEAESEALDQDGSATQSVPLCEEAGPGTEAIVEAELEEVEVADSGLDLTLSPQKVNDTAETDATEELMEEFTETSLQLHLQRSVDVSTPEETTATPAVEEEQGDITSELDTSSSNHAEDLDEGAASPAAEPQENITNEVTTEMAMLDDIADGLTLGSTISLPALSSMASATSPEPSRMENDPEEVTTAMPLDDDTALLKDFLSRAAQSRASKATNITRRESLQNRRDSDAVRHALASPRKILEDKDPNSPSKYDNDTTLDLSQTLTLNMDQAPFSPTPNQANKESVADEQSKTSRRSSRTRKSRLPAPASLQQPAQGLKNIRVGRADGTEPITLKRTEAQEIGNLTRNNTRKNKQGAAAVSLRLLRLKIETLAASEDATDSVQQPVLGKKNVQWDETLTYYQEEPEAMNRVMSDADRRSLETPDELSLPDATPSAKPKSKGPKDKNSTPKMRRVRGLGASNGTPGKGLLASASSFLPDEIQDEMENTQPQRLPKPSKVKKMRVAAATDSAIVAAPEVQLQPLPVAPVGIEPTKQPAEPASSKDRKSRLATPRKVRLPKPMAAAPSLPADGKENQQTVSLLLSPPKKGRPVPSITAPAAPVVESGLPRRRPTRRL</sequence>
<feature type="compositionally biased region" description="Polar residues" evidence="1">
    <location>
        <begin position="416"/>
        <end position="427"/>
    </location>
</feature>
<accession>A0A9P4V1U1</accession>
<evidence type="ECO:0000313" key="2">
    <source>
        <dbReference type="EMBL" id="KAF2733453.1"/>
    </source>
</evidence>
<dbReference type="EMBL" id="ML996161">
    <property type="protein sequence ID" value="KAF2733453.1"/>
    <property type="molecule type" value="Genomic_DNA"/>
</dbReference>
<feature type="compositionally biased region" description="Polar residues" evidence="1">
    <location>
        <begin position="162"/>
        <end position="191"/>
    </location>
</feature>
<dbReference type="OrthoDB" id="4207369at2759"/>
<feature type="compositionally biased region" description="Basic and acidic residues" evidence="1">
    <location>
        <begin position="198"/>
        <end position="212"/>
    </location>
</feature>
<feature type="region of interest" description="Disordered" evidence="1">
    <location>
        <begin position="717"/>
        <end position="813"/>
    </location>
</feature>
<feature type="compositionally biased region" description="Basic residues" evidence="1">
    <location>
        <begin position="856"/>
        <end position="868"/>
    </location>
</feature>
<feature type="compositionally biased region" description="Basic and acidic residues" evidence="1">
    <location>
        <begin position="37"/>
        <end position="53"/>
    </location>
</feature>
<feature type="compositionally biased region" description="Basic and acidic residues" evidence="1">
    <location>
        <begin position="73"/>
        <end position="84"/>
    </location>
</feature>
<feature type="region of interest" description="Disordered" evidence="1">
    <location>
        <begin position="314"/>
        <end position="333"/>
    </location>
</feature>
<reference evidence="2" key="1">
    <citation type="journal article" date="2020" name="Stud. Mycol.">
        <title>101 Dothideomycetes genomes: a test case for predicting lifestyles and emergence of pathogens.</title>
        <authorList>
            <person name="Haridas S."/>
            <person name="Albert R."/>
            <person name="Binder M."/>
            <person name="Bloem J."/>
            <person name="Labutti K."/>
            <person name="Salamov A."/>
            <person name="Andreopoulos B."/>
            <person name="Baker S."/>
            <person name="Barry K."/>
            <person name="Bills G."/>
            <person name="Bluhm B."/>
            <person name="Cannon C."/>
            <person name="Castanera R."/>
            <person name="Culley D."/>
            <person name="Daum C."/>
            <person name="Ezra D."/>
            <person name="Gonzalez J."/>
            <person name="Henrissat B."/>
            <person name="Kuo A."/>
            <person name="Liang C."/>
            <person name="Lipzen A."/>
            <person name="Lutzoni F."/>
            <person name="Magnuson J."/>
            <person name="Mondo S."/>
            <person name="Nolan M."/>
            <person name="Ohm R."/>
            <person name="Pangilinan J."/>
            <person name="Park H.-J."/>
            <person name="Ramirez L."/>
            <person name="Alfaro M."/>
            <person name="Sun H."/>
            <person name="Tritt A."/>
            <person name="Yoshinaga Y."/>
            <person name="Zwiers L.-H."/>
            <person name="Turgeon B."/>
            <person name="Goodwin S."/>
            <person name="Spatafora J."/>
            <person name="Crous P."/>
            <person name="Grigoriev I."/>
        </authorList>
    </citation>
    <scope>NUCLEOTIDE SEQUENCE</scope>
    <source>
        <strain evidence="2">CBS 125425</strain>
    </source>
</reference>
<feature type="region of interest" description="Disordered" evidence="1">
    <location>
        <begin position="27"/>
        <end position="290"/>
    </location>
</feature>
<feature type="compositionally biased region" description="Basic and acidic residues" evidence="1">
    <location>
        <begin position="529"/>
        <end position="544"/>
    </location>
</feature>
<evidence type="ECO:0000256" key="1">
    <source>
        <dbReference type="SAM" id="MobiDB-lite"/>
    </source>
</evidence>
<gene>
    <name evidence="2" type="ORF">EJ04DRAFT_272758</name>
</gene>
<feature type="region of interest" description="Disordered" evidence="1">
    <location>
        <begin position="581"/>
        <end position="625"/>
    </location>
</feature>
<name>A0A9P4V1U1_9PLEO</name>
<feature type="region of interest" description="Disordered" evidence="1">
    <location>
        <begin position="518"/>
        <end position="569"/>
    </location>
</feature>
<feature type="region of interest" description="Disordered" evidence="1">
    <location>
        <begin position="838"/>
        <end position="926"/>
    </location>
</feature>
<feature type="region of interest" description="Disordered" evidence="1">
    <location>
        <begin position="388"/>
        <end position="445"/>
    </location>
</feature>
<comment type="caution">
    <text evidence="2">The sequence shown here is derived from an EMBL/GenBank/DDBJ whole genome shotgun (WGS) entry which is preliminary data.</text>
</comment>
<dbReference type="Proteomes" id="UP000799444">
    <property type="component" value="Unassembled WGS sequence"/>
</dbReference>
<keyword evidence="3" id="KW-1185">Reference proteome</keyword>
<feature type="compositionally biased region" description="Basic and acidic residues" evidence="1">
    <location>
        <begin position="230"/>
        <end position="253"/>
    </location>
</feature>
<protein>
    <submittedName>
        <fullName evidence="2">Uncharacterized protein</fullName>
    </submittedName>
</protein>
<feature type="compositionally biased region" description="Polar residues" evidence="1">
    <location>
        <begin position="388"/>
        <end position="398"/>
    </location>
</feature>